<sequence length="364" mass="39534">MFIASTVNAASTSGNDVPVIVLTYGEESCLVKLPFAYEDLKQLTMRTFGIDGSSVRFTFSTSTLDICQGRAVNIHESAWEYVRSFVAELQISISGSKDQETNKNISSGEVQPISLFSKAHESHDKVLSDELPQDGEKSEDIEYEDLPEARDDEVEALDSYAGSAPDSDDENDSHFERSLSKKSEGFEYPTDEEDVDDVASTTTHHIKTEPAGSERALSEYIDKDLSDAPGSQPDGQATGRPIKTEQLSARGLPASGSGSAIVSSQGQTQFDADDGTPKFVVNIAYRPTGDESMFKTRGTYSVKKVLAGACKSFGLDFDYAHLKLIVEVDGEDGGELLSDCDNRDTMARAGAVPDSRFIIVMDEH</sequence>
<feature type="compositionally biased region" description="Basic and acidic residues" evidence="1">
    <location>
        <begin position="172"/>
        <end position="185"/>
    </location>
</feature>
<evidence type="ECO:0000313" key="2">
    <source>
        <dbReference type="EMBL" id="KIM77808.1"/>
    </source>
</evidence>
<dbReference type="OrthoDB" id="3262817at2759"/>
<dbReference type="HOGENOM" id="CLU_645739_0_0_1"/>
<name>A0A0C3AV23_PILCF</name>
<protein>
    <submittedName>
        <fullName evidence="2">Uncharacterized protein</fullName>
    </submittedName>
</protein>
<gene>
    <name evidence="2" type="ORF">PILCRDRAFT_610003</name>
</gene>
<reference evidence="2 3" key="1">
    <citation type="submission" date="2014-04" db="EMBL/GenBank/DDBJ databases">
        <authorList>
            <consortium name="DOE Joint Genome Institute"/>
            <person name="Kuo A."/>
            <person name="Tarkka M."/>
            <person name="Buscot F."/>
            <person name="Kohler A."/>
            <person name="Nagy L.G."/>
            <person name="Floudas D."/>
            <person name="Copeland A."/>
            <person name="Barry K.W."/>
            <person name="Cichocki N."/>
            <person name="Veneault-Fourrey C."/>
            <person name="LaButti K."/>
            <person name="Lindquist E.A."/>
            <person name="Lipzen A."/>
            <person name="Lundell T."/>
            <person name="Morin E."/>
            <person name="Murat C."/>
            <person name="Sun H."/>
            <person name="Tunlid A."/>
            <person name="Henrissat B."/>
            <person name="Grigoriev I.V."/>
            <person name="Hibbett D.S."/>
            <person name="Martin F."/>
            <person name="Nordberg H.P."/>
            <person name="Cantor M.N."/>
            <person name="Hua S.X."/>
        </authorList>
    </citation>
    <scope>NUCLEOTIDE SEQUENCE [LARGE SCALE GENOMIC DNA]</scope>
    <source>
        <strain evidence="2 3">F 1598</strain>
    </source>
</reference>
<organism evidence="2 3">
    <name type="scientific">Piloderma croceum (strain F 1598)</name>
    <dbReference type="NCBI Taxonomy" id="765440"/>
    <lineage>
        <taxon>Eukaryota</taxon>
        <taxon>Fungi</taxon>
        <taxon>Dikarya</taxon>
        <taxon>Basidiomycota</taxon>
        <taxon>Agaricomycotina</taxon>
        <taxon>Agaricomycetes</taxon>
        <taxon>Agaricomycetidae</taxon>
        <taxon>Atheliales</taxon>
        <taxon>Atheliaceae</taxon>
        <taxon>Piloderma</taxon>
    </lineage>
</organism>
<dbReference type="Proteomes" id="UP000054166">
    <property type="component" value="Unassembled WGS sequence"/>
</dbReference>
<dbReference type="STRING" id="765440.A0A0C3AV23"/>
<evidence type="ECO:0000313" key="3">
    <source>
        <dbReference type="Proteomes" id="UP000054166"/>
    </source>
</evidence>
<accession>A0A0C3AV23</accession>
<feature type="region of interest" description="Disordered" evidence="1">
    <location>
        <begin position="158"/>
        <end position="216"/>
    </location>
</feature>
<dbReference type="InParanoid" id="A0A0C3AV23"/>
<keyword evidence="3" id="KW-1185">Reference proteome</keyword>
<proteinExistence type="predicted"/>
<dbReference type="AlphaFoldDB" id="A0A0C3AV23"/>
<reference evidence="3" key="2">
    <citation type="submission" date="2015-01" db="EMBL/GenBank/DDBJ databases">
        <title>Evolutionary Origins and Diversification of the Mycorrhizal Mutualists.</title>
        <authorList>
            <consortium name="DOE Joint Genome Institute"/>
            <consortium name="Mycorrhizal Genomics Consortium"/>
            <person name="Kohler A."/>
            <person name="Kuo A."/>
            <person name="Nagy L.G."/>
            <person name="Floudas D."/>
            <person name="Copeland A."/>
            <person name="Barry K.W."/>
            <person name="Cichocki N."/>
            <person name="Veneault-Fourrey C."/>
            <person name="LaButti K."/>
            <person name="Lindquist E.A."/>
            <person name="Lipzen A."/>
            <person name="Lundell T."/>
            <person name="Morin E."/>
            <person name="Murat C."/>
            <person name="Riley R."/>
            <person name="Ohm R."/>
            <person name="Sun H."/>
            <person name="Tunlid A."/>
            <person name="Henrissat B."/>
            <person name="Grigoriev I.V."/>
            <person name="Hibbett D.S."/>
            <person name="Martin F."/>
        </authorList>
    </citation>
    <scope>NUCLEOTIDE SEQUENCE [LARGE SCALE GENOMIC DNA]</scope>
    <source>
        <strain evidence="3">F 1598</strain>
    </source>
</reference>
<dbReference type="EMBL" id="KN833021">
    <property type="protein sequence ID" value="KIM77808.1"/>
    <property type="molecule type" value="Genomic_DNA"/>
</dbReference>
<evidence type="ECO:0000256" key="1">
    <source>
        <dbReference type="SAM" id="MobiDB-lite"/>
    </source>
</evidence>